<name>A0A382VGR6_9ZZZZ</name>
<feature type="non-terminal residue" evidence="1">
    <location>
        <position position="1"/>
    </location>
</feature>
<accession>A0A382VGR6</accession>
<sequence>MKELKVKPIPTRNWKNKNVDLVVERDKDRKKSQESVDKRIYYMWFNYLKLCLNLEEIKYSVEKKGAKGIVVDKTSVKVNKKIYKDWDL</sequence>
<dbReference type="EMBL" id="UINC01151838">
    <property type="protein sequence ID" value="SVD45684.1"/>
    <property type="molecule type" value="Genomic_DNA"/>
</dbReference>
<gene>
    <name evidence="1" type="ORF">METZ01_LOCUS398538</name>
</gene>
<organism evidence="1">
    <name type="scientific">marine metagenome</name>
    <dbReference type="NCBI Taxonomy" id="408172"/>
    <lineage>
        <taxon>unclassified sequences</taxon>
        <taxon>metagenomes</taxon>
        <taxon>ecological metagenomes</taxon>
    </lineage>
</organism>
<evidence type="ECO:0000313" key="1">
    <source>
        <dbReference type="EMBL" id="SVD45684.1"/>
    </source>
</evidence>
<proteinExistence type="predicted"/>
<dbReference type="AlphaFoldDB" id="A0A382VGR6"/>
<feature type="non-terminal residue" evidence="1">
    <location>
        <position position="88"/>
    </location>
</feature>
<protein>
    <submittedName>
        <fullName evidence="1">Uncharacterized protein</fullName>
    </submittedName>
</protein>
<reference evidence="1" key="1">
    <citation type="submission" date="2018-05" db="EMBL/GenBank/DDBJ databases">
        <authorList>
            <person name="Lanie J.A."/>
            <person name="Ng W.-L."/>
            <person name="Kazmierczak K.M."/>
            <person name="Andrzejewski T.M."/>
            <person name="Davidsen T.M."/>
            <person name="Wayne K.J."/>
            <person name="Tettelin H."/>
            <person name="Glass J.I."/>
            <person name="Rusch D."/>
            <person name="Podicherti R."/>
            <person name="Tsui H.-C.T."/>
            <person name="Winkler M.E."/>
        </authorList>
    </citation>
    <scope>NUCLEOTIDE SEQUENCE</scope>
</reference>